<organism evidence="2 3">
    <name type="scientific">Dendrobium thyrsiflorum</name>
    <name type="common">Pinecone-like raceme dendrobium</name>
    <name type="synonym">Orchid</name>
    <dbReference type="NCBI Taxonomy" id="117978"/>
    <lineage>
        <taxon>Eukaryota</taxon>
        <taxon>Viridiplantae</taxon>
        <taxon>Streptophyta</taxon>
        <taxon>Embryophyta</taxon>
        <taxon>Tracheophyta</taxon>
        <taxon>Spermatophyta</taxon>
        <taxon>Magnoliopsida</taxon>
        <taxon>Liliopsida</taxon>
        <taxon>Asparagales</taxon>
        <taxon>Orchidaceae</taxon>
        <taxon>Epidendroideae</taxon>
        <taxon>Malaxideae</taxon>
        <taxon>Dendrobiinae</taxon>
        <taxon>Dendrobium</taxon>
    </lineage>
</organism>
<reference evidence="2 3" key="1">
    <citation type="journal article" date="2024" name="Plant Biotechnol. J.">
        <title>Dendrobium thyrsiflorum genome and its molecular insights into genes involved in important horticultural traits.</title>
        <authorList>
            <person name="Chen B."/>
            <person name="Wang J.Y."/>
            <person name="Zheng P.J."/>
            <person name="Li K.L."/>
            <person name="Liang Y.M."/>
            <person name="Chen X.F."/>
            <person name="Zhang C."/>
            <person name="Zhao X."/>
            <person name="He X."/>
            <person name="Zhang G.Q."/>
            <person name="Liu Z.J."/>
            <person name="Xu Q."/>
        </authorList>
    </citation>
    <scope>NUCLEOTIDE SEQUENCE [LARGE SCALE GENOMIC DNA]</scope>
    <source>
        <strain evidence="2">GZMU011</strain>
    </source>
</reference>
<feature type="compositionally biased region" description="Basic and acidic residues" evidence="1">
    <location>
        <begin position="39"/>
        <end position="53"/>
    </location>
</feature>
<feature type="region of interest" description="Disordered" evidence="1">
    <location>
        <begin position="197"/>
        <end position="226"/>
    </location>
</feature>
<name>A0ABD0UJ09_DENTH</name>
<feature type="region of interest" description="Disordered" evidence="1">
    <location>
        <begin position="1"/>
        <end position="58"/>
    </location>
</feature>
<proteinExistence type="predicted"/>
<evidence type="ECO:0000256" key="1">
    <source>
        <dbReference type="SAM" id="MobiDB-lite"/>
    </source>
</evidence>
<comment type="caution">
    <text evidence="2">The sequence shown here is derived from an EMBL/GenBank/DDBJ whole genome shotgun (WGS) entry which is preliminary data.</text>
</comment>
<evidence type="ECO:0000313" key="3">
    <source>
        <dbReference type="Proteomes" id="UP001552299"/>
    </source>
</evidence>
<dbReference type="Proteomes" id="UP001552299">
    <property type="component" value="Unassembled WGS sequence"/>
</dbReference>
<protein>
    <submittedName>
        <fullName evidence="2">Uncharacterized protein</fullName>
    </submittedName>
</protein>
<sequence length="226" mass="25082">MARFSFSFPSSISNGNKSLVGKTGKISDGDHSSSGVVGLDEKRDGPAEALQHEKTKKKNREKAEFYKFVMDETAESFNKFKFRSLRFKIYPCKLKTVDGGNEDEPDQDPMVPSSRAIMIPGLLSQRRNLAKSQILEKISATSRHPLPAKEGRGGALALLARLDRNKSTARSLRERIDPISGLQMEACRMRRTRLASVQESTAVDRSEEAEVASQAGSRRLAGLRNR</sequence>
<dbReference type="AlphaFoldDB" id="A0ABD0UJ09"/>
<gene>
    <name evidence="2" type="ORF">M5K25_018733</name>
</gene>
<dbReference type="EMBL" id="JANQDX010000014">
    <property type="protein sequence ID" value="KAL0912738.1"/>
    <property type="molecule type" value="Genomic_DNA"/>
</dbReference>
<accession>A0ABD0UJ09</accession>
<feature type="compositionally biased region" description="Polar residues" evidence="1">
    <location>
        <begin position="7"/>
        <end position="17"/>
    </location>
</feature>
<evidence type="ECO:0000313" key="2">
    <source>
        <dbReference type="EMBL" id="KAL0912738.1"/>
    </source>
</evidence>
<keyword evidence="3" id="KW-1185">Reference proteome</keyword>